<evidence type="ECO:0000313" key="4">
    <source>
        <dbReference type="Proteomes" id="UP000480303"/>
    </source>
</evidence>
<evidence type="ECO:0000256" key="2">
    <source>
        <dbReference type="SAM" id="Phobius"/>
    </source>
</evidence>
<accession>A0A6A0BD40</accession>
<keyword evidence="2" id="KW-1133">Transmembrane helix</keyword>
<protein>
    <submittedName>
        <fullName evidence="3">N-acetylmuramoyl-L-alanine amidase</fullName>
    </submittedName>
</protein>
<gene>
    <name evidence="3" type="ORF">Hs30E_11260</name>
</gene>
<dbReference type="SUPFAM" id="SSF51445">
    <property type="entry name" value="(Trans)glycosidases"/>
    <property type="match status" value="1"/>
</dbReference>
<dbReference type="GO" id="GO:0016998">
    <property type="term" value="P:cell wall macromolecule catabolic process"/>
    <property type="evidence" value="ECO:0007669"/>
    <property type="project" value="InterPro"/>
</dbReference>
<keyword evidence="2" id="KW-0472">Membrane</keyword>
<dbReference type="Proteomes" id="UP000480303">
    <property type="component" value="Unassembled WGS sequence"/>
</dbReference>
<dbReference type="AlphaFoldDB" id="A0A6A0BD40"/>
<comment type="caution">
    <text evidence="3">The sequence shown here is derived from an EMBL/GenBank/DDBJ whole genome shotgun (WGS) entry which is preliminary data.</text>
</comment>
<dbReference type="PANTHER" id="PTHR34135:SF1">
    <property type="entry name" value="GLYCOSYL HYDROLASE FAMILY 25"/>
    <property type="match status" value="1"/>
</dbReference>
<dbReference type="PANTHER" id="PTHR34135">
    <property type="entry name" value="LYSOZYME"/>
    <property type="match status" value="1"/>
</dbReference>
<evidence type="ECO:0000256" key="1">
    <source>
        <dbReference type="ARBA" id="ARBA00010646"/>
    </source>
</evidence>
<proteinExistence type="inferred from homology"/>
<evidence type="ECO:0000313" key="3">
    <source>
        <dbReference type="EMBL" id="GFH42575.1"/>
    </source>
</evidence>
<keyword evidence="4" id="KW-1185">Reference proteome</keyword>
<dbReference type="InterPro" id="IPR002053">
    <property type="entry name" value="Glyco_hydro_25"/>
</dbReference>
<dbReference type="EMBL" id="BLLI01000029">
    <property type="protein sequence ID" value="GFH42575.1"/>
    <property type="molecule type" value="Genomic_DNA"/>
</dbReference>
<name>A0A6A0BD40_9LACT</name>
<dbReference type="CDD" id="cd06523">
    <property type="entry name" value="GH25_PlyB-like"/>
    <property type="match status" value="1"/>
</dbReference>
<dbReference type="InterPro" id="IPR017853">
    <property type="entry name" value="GH"/>
</dbReference>
<sequence length="275" mass="31530">MNIMRKHLNPVGAVLTFILLVSFAMLLIVLNINNVNQKPFLVANQAVIKVDRTDGIDIEKPIIDISGWQLPSEMDYDEISKQVNGVIVRVQHGLSMKNENSAAYKNGKDKAMDTHIQEFQKRNVPVAVYAYIDGSSETEMRKEAQKFYERASKYNPTYWWLDVEEVTMKKNFNAGIEAFRDELEKLGAKNIGIYTQDWFITDNNLDVKPFSAVWMAHYGGDTGFWNSSPDTTIHYVLHQYTSHGMLNGFEHNLDMNRVTNVADYNLIFNHGQLVK</sequence>
<dbReference type="Pfam" id="PF01183">
    <property type="entry name" value="Glyco_hydro_25"/>
    <property type="match status" value="1"/>
</dbReference>
<dbReference type="Gene3D" id="3.20.20.80">
    <property type="entry name" value="Glycosidases"/>
    <property type="match status" value="1"/>
</dbReference>
<dbReference type="GO" id="GO:0003796">
    <property type="term" value="F:lysozyme activity"/>
    <property type="evidence" value="ECO:0007669"/>
    <property type="project" value="InterPro"/>
</dbReference>
<organism evidence="3 4">
    <name type="scientific">Pseudolactococcus hodotermopsidis</name>
    <dbReference type="NCBI Taxonomy" id="2709157"/>
    <lineage>
        <taxon>Bacteria</taxon>
        <taxon>Bacillati</taxon>
        <taxon>Bacillota</taxon>
        <taxon>Bacilli</taxon>
        <taxon>Lactobacillales</taxon>
        <taxon>Streptococcaceae</taxon>
        <taxon>Pseudolactococcus</taxon>
    </lineage>
</organism>
<reference evidence="3 4" key="1">
    <citation type="submission" date="2020-02" db="EMBL/GenBank/DDBJ databases">
        <title>Draft genome sequence of Lactococcus sp. Hs30E4-3.</title>
        <authorList>
            <person name="Noda S."/>
            <person name="Yuki M."/>
            <person name="Ohkuma M."/>
        </authorList>
    </citation>
    <scope>NUCLEOTIDE SEQUENCE [LARGE SCALE GENOMIC DNA]</scope>
    <source>
        <strain evidence="3 4">Hs30E4-3</strain>
    </source>
</reference>
<dbReference type="PROSITE" id="PS51904">
    <property type="entry name" value="GLYCOSYL_HYDROL_F25_2"/>
    <property type="match status" value="1"/>
</dbReference>
<dbReference type="GO" id="GO:0009253">
    <property type="term" value="P:peptidoglycan catabolic process"/>
    <property type="evidence" value="ECO:0007669"/>
    <property type="project" value="InterPro"/>
</dbReference>
<keyword evidence="2" id="KW-0812">Transmembrane</keyword>
<dbReference type="GO" id="GO:0016052">
    <property type="term" value="P:carbohydrate catabolic process"/>
    <property type="evidence" value="ECO:0007669"/>
    <property type="project" value="TreeGrafter"/>
</dbReference>
<comment type="similarity">
    <text evidence="1">Belongs to the glycosyl hydrolase 25 family.</text>
</comment>
<feature type="transmembrane region" description="Helical" evidence="2">
    <location>
        <begin position="12"/>
        <end position="32"/>
    </location>
</feature>